<keyword evidence="5" id="KW-0560">Oxidoreductase</keyword>
<dbReference type="RefSeq" id="WP_073612752.1">
    <property type="nucleotide sequence ID" value="NZ_FRFE01000005.1"/>
</dbReference>
<feature type="binding site" evidence="6">
    <location>
        <position position="396"/>
    </location>
    <ligand>
        <name>Mg(2+)</name>
        <dbReference type="ChEBI" id="CHEBI:18420"/>
    </ligand>
</feature>
<keyword evidence="6" id="KW-0408">Iron</keyword>
<dbReference type="Pfam" id="PF00374">
    <property type="entry name" value="NiFeSe_Hases"/>
    <property type="match status" value="2"/>
</dbReference>
<dbReference type="OrthoDB" id="9761717at2"/>
<dbReference type="Gene3D" id="1.10.645.10">
    <property type="entry name" value="Cytochrome-c3 Hydrogenase, chain B"/>
    <property type="match status" value="1"/>
</dbReference>
<dbReference type="SUPFAM" id="SSF56762">
    <property type="entry name" value="HydB/Nqo4-like"/>
    <property type="match status" value="1"/>
</dbReference>
<dbReference type="PROSITE" id="PS00508">
    <property type="entry name" value="NI_HGENASE_L_2"/>
    <property type="match status" value="1"/>
</dbReference>
<dbReference type="InterPro" id="IPR001501">
    <property type="entry name" value="Ni-dep_hyd_lsu"/>
</dbReference>
<sequence>MAKTIKIDPVTRIEGHARILLEVNDNGQVDEAFFCVNELRGFERILVGMEASTLPQVTARICGVCPTAHHLAAAKALDNAAGVDIPEAARLLREFMYMGHVIHSHALSLFILAGPDLVFGLGGAAGQQNIVGMVDREPELAKKGLRLRSLGQKINETIGGRGIHPVTAVAGGISYKLSDAQFTRLQELTAESVQLASELSGTIKALLLEFLDKNPLLLSELNMPSWYMGTVNGGNLNFYDGELRVVDENGAIRAEFGTTEYRDFLVERAVPNSYAKEVYLDVDGAEHLYRVSTLARLNVVDGLDTPLAQAEFEEFRNRFGRPCHNVVLQMYAKLIELIHATEKAHLIIHNPALRGETRVPADFRGARGVGHVEAPRGTLIHDYQIDDKGIVRTANMIIATQQNTAAINRSLKEGANSLFTGADDAAVLNSLEFVVRCYDPCLACSTHALGRMELDVEVRRSGDIVRRITRS</sequence>
<dbReference type="AlphaFoldDB" id="A0A1M7Y2T4"/>
<evidence type="ECO:0000256" key="6">
    <source>
        <dbReference type="PIRSR" id="PIRSR601501-1"/>
    </source>
</evidence>
<dbReference type="EMBL" id="FRFE01000005">
    <property type="protein sequence ID" value="SHO46299.1"/>
    <property type="molecule type" value="Genomic_DNA"/>
</dbReference>
<evidence type="ECO:0000256" key="4">
    <source>
        <dbReference type="ARBA" id="ARBA00022723"/>
    </source>
</evidence>
<feature type="binding site" evidence="6">
    <location>
        <position position="444"/>
    </location>
    <ligand>
        <name>Fe cation</name>
        <dbReference type="ChEBI" id="CHEBI:24875"/>
    </ligand>
</feature>
<reference evidence="7 8" key="1">
    <citation type="submission" date="2016-12" db="EMBL/GenBank/DDBJ databases">
        <authorList>
            <person name="Song W.-J."/>
            <person name="Kurnit D.M."/>
        </authorList>
    </citation>
    <scope>NUCLEOTIDE SEQUENCE [LARGE SCALE GENOMIC DNA]</scope>
    <source>
        <strain evidence="7 8">DSM 18488</strain>
    </source>
</reference>
<accession>A0A1M7Y2T4</accession>
<dbReference type="Proteomes" id="UP000184603">
    <property type="component" value="Unassembled WGS sequence"/>
</dbReference>
<proteinExistence type="inferred from homology"/>
<evidence type="ECO:0000256" key="2">
    <source>
        <dbReference type="ARBA" id="ARBA00009292"/>
    </source>
</evidence>
<comment type="similarity">
    <text evidence="2">Belongs to the [NiFe]/[NiFeSe] hydrogenase large subunit family.</text>
</comment>
<feature type="binding site" evidence="6">
    <location>
        <position position="65"/>
    </location>
    <ligand>
        <name>Fe cation</name>
        <dbReference type="ChEBI" id="CHEBI:24875"/>
    </ligand>
</feature>
<evidence type="ECO:0000313" key="7">
    <source>
        <dbReference type="EMBL" id="SHO46299.1"/>
    </source>
</evidence>
<evidence type="ECO:0000256" key="1">
    <source>
        <dbReference type="ARBA" id="ARBA00001967"/>
    </source>
</evidence>
<dbReference type="GO" id="GO:0016151">
    <property type="term" value="F:nickel cation binding"/>
    <property type="evidence" value="ECO:0007669"/>
    <property type="project" value="InterPro"/>
</dbReference>
<comment type="cofactor">
    <cofactor evidence="6">
        <name>Fe cation</name>
        <dbReference type="ChEBI" id="CHEBI:24875"/>
    </cofactor>
</comment>
<gene>
    <name evidence="7" type="ORF">SAMN02745220_01415</name>
</gene>
<dbReference type="PANTHER" id="PTHR43600">
    <property type="entry name" value="COENZYME F420 HYDROGENASE, SUBUNIT ALPHA"/>
    <property type="match status" value="1"/>
</dbReference>
<feature type="binding site" evidence="6">
    <location>
        <position position="447"/>
    </location>
    <ligand>
        <name>Mg(2+)</name>
        <dbReference type="ChEBI" id="CHEBI:18420"/>
    </ligand>
</feature>
<name>A0A1M7Y2T4_9BACT</name>
<comment type="cofactor">
    <cofactor evidence="1 6">
        <name>Ni(2+)</name>
        <dbReference type="ChEBI" id="CHEBI:49786"/>
    </cofactor>
</comment>
<organism evidence="7 8">
    <name type="scientific">Desulfopila aestuarii DSM 18488</name>
    <dbReference type="NCBI Taxonomy" id="1121416"/>
    <lineage>
        <taxon>Bacteria</taxon>
        <taxon>Pseudomonadati</taxon>
        <taxon>Thermodesulfobacteriota</taxon>
        <taxon>Desulfobulbia</taxon>
        <taxon>Desulfobulbales</taxon>
        <taxon>Desulfocapsaceae</taxon>
        <taxon>Desulfopila</taxon>
    </lineage>
</organism>
<dbReference type="InterPro" id="IPR029014">
    <property type="entry name" value="NiFe-Hase_large"/>
</dbReference>
<feature type="binding site" evidence="6">
    <location>
        <position position="43"/>
    </location>
    <ligand>
        <name>Mg(2+)</name>
        <dbReference type="ChEBI" id="CHEBI:18420"/>
    </ligand>
</feature>
<evidence type="ECO:0000313" key="8">
    <source>
        <dbReference type="Proteomes" id="UP000184603"/>
    </source>
</evidence>
<evidence type="ECO:0000256" key="3">
    <source>
        <dbReference type="ARBA" id="ARBA00022596"/>
    </source>
</evidence>
<keyword evidence="6" id="KW-0460">Magnesium</keyword>
<feature type="binding site" evidence="6">
    <location>
        <position position="65"/>
    </location>
    <ligand>
        <name>Ni(2+)</name>
        <dbReference type="ChEBI" id="CHEBI:49786"/>
    </ligand>
</feature>
<dbReference type="GO" id="GO:0008901">
    <property type="term" value="F:ferredoxin hydrogenase activity"/>
    <property type="evidence" value="ECO:0007669"/>
    <property type="project" value="InterPro"/>
</dbReference>
<keyword evidence="3 6" id="KW-0533">Nickel</keyword>
<feature type="binding site" evidence="6">
    <location>
        <position position="441"/>
    </location>
    <ligand>
        <name>Ni(2+)</name>
        <dbReference type="ChEBI" id="CHEBI:49786"/>
    </ligand>
</feature>
<feature type="binding site" evidence="6">
    <location>
        <position position="62"/>
    </location>
    <ligand>
        <name>Mg(2+)</name>
        <dbReference type="ChEBI" id="CHEBI:18420"/>
    </ligand>
</feature>
<dbReference type="PANTHER" id="PTHR43600:SF2">
    <property type="entry name" value="F420-NON-REDUCING HYDROGENASE VHU SUBUNIT A"/>
    <property type="match status" value="1"/>
</dbReference>
<dbReference type="STRING" id="1121416.SAMN02745220_01415"/>
<evidence type="ECO:0000256" key="5">
    <source>
        <dbReference type="ARBA" id="ARBA00023002"/>
    </source>
</evidence>
<keyword evidence="8" id="KW-1185">Reference proteome</keyword>
<keyword evidence="4 6" id="KW-0479">Metal-binding</keyword>
<protein>
    <submittedName>
        <fullName evidence="7">F420-non-reducing hydrogenase large subunit</fullName>
    </submittedName>
</protein>
<dbReference type="InterPro" id="IPR018194">
    <property type="entry name" value="Ni-dep_hyd_lsu_Ni_BS"/>
</dbReference>